<dbReference type="InterPro" id="IPR051704">
    <property type="entry name" value="FAD_aromatic-hydroxylase"/>
</dbReference>
<evidence type="ECO:0000313" key="3">
    <source>
        <dbReference type="Proteomes" id="UP001501578"/>
    </source>
</evidence>
<dbReference type="Gene3D" id="3.30.9.10">
    <property type="entry name" value="D-Amino Acid Oxidase, subunit A, domain 2"/>
    <property type="match status" value="1"/>
</dbReference>
<keyword evidence="3" id="KW-1185">Reference proteome</keyword>
<organism evidence="2 3">
    <name type="scientific">Nonomuraea longicatena</name>
    <dbReference type="NCBI Taxonomy" id="83682"/>
    <lineage>
        <taxon>Bacteria</taxon>
        <taxon>Bacillati</taxon>
        <taxon>Actinomycetota</taxon>
        <taxon>Actinomycetes</taxon>
        <taxon>Streptosporangiales</taxon>
        <taxon>Streptosporangiaceae</taxon>
        <taxon>Nonomuraea</taxon>
    </lineage>
</organism>
<dbReference type="EMBL" id="BAAAHQ010000001">
    <property type="protein sequence ID" value="GAA0911436.1"/>
    <property type="molecule type" value="Genomic_DNA"/>
</dbReference>
<sequence>MRVLISGASVSGPLLAYWLNRYGFDVTVVERAPSLRKTGGHGVDLFSPAMEIMDRMGLAERVKAAETGTSSLVYRREGRRPVRVEMSRVFAAVSDRHVEIMRDDLSEILYEHTRHDVEYVFGDSIAEITGDGEVRFDSGSARRFDLVVGADGLHSNTRRLTFGQVREEWIGAYLAVASVPDHLGLDGEMDTTIRPGRMAGIYSSRTLPDARALFLFSTDEPLDYHYRDVDRQRELLREAFAGMGGNVPKLVDAAARAEVFYFDEISQLRMDTWSRGRVTLVGDAAYCPGPAVGGSTSLAVVGAYVLAGELAANGGDHERAYPAYEKEIFAYVQRSRAMALKGVRRVIPRTRSDVLALTTTLRLVNVLPLAVNRALARLGSGTMRPHDGVVVKDYRFTG</sequence>
<dbReference type="PANTHER" id="PTHR46865">
    <property type="entry name" value="OXIDOREDUCTASE-RELATED"/>
    <property type="match status" value="1"/>
</dbReference>
<name>A0ABP3Z228_9ACTN</name>
<comment type="caution">
    <text evidence="2">The sequence shown here is derived from an EMBL/GenBank/DDBJ whole genome shotgun (WGS) entry which is preliminary data.</text>
</comment>
<dbReference type="Gene3D" id="3.50.50.60">
    <property type="entry name" value="FAD/NAD(P)-binding domain"/>
    <property type="match status" value="1"/>
</dbReference>
<dbReference type="SUPFAM" id="SSF51905">
    <property type="entry name" value="FAD/NAD(P)-binding domain"/>
    <property type="match status" value="1"/>
</dbReference>
<feature type="domain" description="FAD-binding" evidence="1">
    <location>
        <begin position="2"/>
        <end position="313"/>
    </location>
</feature>
<dbReference type="PANTHER" id="PTHR46865:SF2">
    <property type="entry name" value="MONOOXYGENASE"/>
    <property type="match status" value="1"/>
</dbReference>
<dbReference type="GO" id="GO:0004497">
    <property type="term" value="F:monooxygenase activity"/>
    <property type="evidence" value="ECO:0007669"/>
    <property type="project" value="UniProtKB-KW"/>
</dbReference>
<evidence type="ECO:0000313" key="2">
    <source>
        <dbReference type="EMBL" id="GAA0911436.1"/>
    </source>
</evidence>
<dbReference type="PRINTS" id="PR00420">
    <property type="entry name" value="RNGMNOXGNASE"/>
</dbReference>
<protein>
    <submittedName>
        <fullName evidence="2">FAD-dependent monooxygenase</fullName>
    </submittedName>
</protein>
<dbReference type="Pfam" id="PF01494">
    <property type="entry name" value="FAD_binding_3"/>
    <property type="match status" value="1"/>
</dbReference>
<dbReference type="RefSeq" id="WP_343947555.1">
    <property type="nucleotide sequence ID" value="NZ_BAAAHQ010000001.1"/>
</dbReference>
<dbReference type="Proteomes" id="UP001501578">
    <property type="component" value="Unassembled WGS sequence"/>
</dbReference>
<gene>
    <name evidence="2" type="ORF">GCM10009560_00600</name>
</gene>
<accession>A0ABP3Z228</accession>
<proteinExistence type="predicted"/>
<keyword evidence="2" id="KW-0560">Oxidoreductase</keyword>
<keyword evidence="2" id="KW-0503">Monooxygenase</keyword>
<dbReference type="InterPro" id="IPR036188">
    <property type="entry name" value="FAD/NAD-bd_sf"/>
</dbReference>
<dbReference type="InterPro" id="IPR002938">
    <property type="entry name" value="FAD-bd"/>
</dbReference>
<evidence type="ECO:0000259" key="1">
    <source>
        <dbReference type="Pfam" id="PF01494"/>
    </source>
</evidence>
<reference evidence="3" key="1">
    <citation type="journal article" date="2019" name="Int. J. Syst. Evol. Microbiol.">
        <title>The Global Catalogue of Microorganisms (GCM) 10K type strain sequencing project: providing services to taxonomists for standard genome sequencing and annotation.</title>
        <authorList>
            <consortium name="The Broad Institute Genomics Platform"/>
            <consortium name="The Broad Institute Genome Sequencing Center for Infectious Disease"/>
            <person name="Wu L."/>
            <person name="Ma J."/>
        </authorList>
    </citation>
    <scope>NUCLEOTIDE SEQUENCE [LARGE SCALE GENOMIC DNA]</scope>
    <source>
        <strain evidence="3">JCM 11136</strain>
    </source>
</reference>